<protein>
    <submittedName>
        <fullName evidence="2">Uncharacterized protein</fullName>
    </submittedName>
</protein>
<dbReference type="EMBL" id="VSRR010003015">
    <property type="protein sequence ID" value="MPC34258.1"/>
    <property type="molecule type" value="Genomic_DNA"/>
</dbReference>
<dbReference type="Proteomes" id="UP000324222">
    <property type="component" value="Unassembled WGS sequence"/>
</dbReference>
<evidence type="ECO:0000256" key="1">
    <source>
        <dbReference type="SAM" id="MobiDB-lite"/>
    </source>
</evidence>
<dbReference type="OrthoDB" id="10258955at2759"/>
<evidence type="ECO:0000313" key="3">
    <source>
        <dbReference type="Proteomes" id="UP000324222"/>
    </source>
</evidence>
<evidence type="ECO:0000313" key="2">
    <source>
        <dbReference type="EMBL" id="MPC34258.1"/>
    </source>
</evidence>
<reference evidence="2 3" key="1">
    <citation type="submission" date="2019-05" db="EMBL/GenBank/DDBJ databases">
        <title>Another draft genome of Portunus trituberculatus and its Hox gene families provides insights of decapod evolution.</title>
        <authorList>
            <person name="Jeong J.-H."/>
            <person name="Song I."/>
            <person name="Kim S."/>
            <person name="Choi T."/>
            <person name="Kim D."/>
            <person name="Ryu S."/>
            <person name="Kim W."/>
        </authorList>
    </citation>
    <scope>NUCLEOTIDE SEQUENCE [LARGE SCALE GENOMIC DNA]</scope>
    <source>
        <tissue evidence="2">Muscle</tissue>
    </source>
</reference>
<accession>A0A5B7ELQ1</accession>
<dbReference type="AlphaFoldDB" id="A0A5B7ELQ1"/>
<keyword evidence="3" id="KW-1185">Reference proteome</keyword>
<gene>
    <name evidence="2" type="ORF">E2C01_027643</name>
</gene>
<comment type="caution">
    <text evidence="2">The sequence shown here is derived from an EMBL/GenBank/DDBJ whole genome shotgun (WGS) entry which is preliminary data.</text>
</comment>
<sequence>MLSSGWNLCGEGSTPCWRGVNGETKEAEDKSEEAPNGQYLDPSSSKEFQVRVVHPSLSSTPLITTGFYRSRASMQGLGRWLAASGSESKERKPTGSSETRGTDSIGASKALSARSVHRMLANTEVCFRCGCLRNFRSVVCRYAIAATATLSPSSRSHFGPYSETRSLMHRLYSFVKIVEVQANMLQIGLYSLCYHHVLLGTTVFSIFYVDYRNLTFIVGLTLST</sequence>
<organism evidence="2 3">
    <name type="scientific">Portunus trituberculatus</name>
    <name type="common">Swimming crab</name>
    <name type="synonym">Neptunus trituberculatus</name>
    <dbReference type="NCBI Taxonomy" id="210409"/>
    <lineage>
        <taxon>Eukaryota</taxon>
        <taxon>Metazoa</taxon>
        <taxon>Ecdysozoa</taxon>
        <taxon>Arthropoda</taxon>
        <taxon>Crustacea</taxon>
        <taxon>Multicrustacea</taxon>
        <taxon>Malacostraca</taxon>
        <taxon>Eumalacostraca</taxon>
        <taxon>Eucarida</taxon>
        <taxon>Decapoda</taxon>
        <taxon>Pleocyemata</taxon>
        <taxon>Brachyura</taxon>
        <taxon>Eubrachyura</taxon>
        <taxon>Portunoidea</taxon>
        <taxon>Portunidae</taxon>
        <taxon>Portuninae</taxon>
        <taxon>Portunus</taxon>
    </lineage>
</organism>
<feature type="region of interest" description="Disordered" evidence="1">
    <location>
        <begin position="17"/>
        <end position="42"/>
    </location>
</feature>
<name>A0A5B7ELQ1_PORTR</name>
<proteinExistence type="predicted"/>
<feature type="region of interest" description="Disordered" evidence="1">
    <location>
        <begin position="82"/>
        <end position="104"/>
    </location>
</feature>